<organism evidence="2 3">
    <name type="scientific">Vibrio qinghaiensis</name>
    <dbReference type="NCBI Taxonomy" id="2025808"/>
    <lineage>
        <taxon>Bacteria</taxon>
        <taxon>Pseudomonadati</taxon>
        <taxon>Pseudomonadota</taxon>
        <taxon>Gammaproteobacteria</taxon>
        <taxon>Vibrionales</taxon>
        <taxon>Vibrionaceae</taxon>
        <taxon>Vibrio</taxon>
    </lineage>
</organism>
<keyword evidence="1" id="KW-0732">Signal</keyword>
<evidence type="ECO:0000313" key="3">
    <source>
        <dbReference type="Proteomes" id="UP000215148"/>
    </source>
</evidence>
<dbReference type="RefSeq" id="WP_094500942.1">
    <property type="nucleotide sequence ID" value="NZ_CAWNHI010000002.1"/>
</dbReference>
<feature type="signal peptide" evidence="1">
    <location>
        <begin position="1"/>
        <end position="19"/>
    </location>
</feature>
<name>A0A223N195_9VIBR</name>
<keyword evidence="2" id="KW-0378">Hydrolase</keyword>
<dbReference type="GO" id="GO:0016787">
    <property type="term" value="F:hydrolase activity"/>
    <property type="evidence" value="ECO:0007669"/>
    <property type="project" value="UniProtKB-KW"/>
</dbReference>
<dbReference type="EMBL" id="CP022742">
    <property type="protein sequence ID" value="ASU23651.1"/>
    <property type="molecule type" value="Genomic_DNA"/>
</dbReference>
<keyword evidence="3" id="KW-1185">Reference proteome</keyword>
<dbReference type="Pfam" id="PF11308">
    <property type="entry name" value="Glyco_hydro_129"/>
    <property type="match status" value="1"/>
</dbReference>
<reference evidence="2 3" key="1">
    <citation type="submission" date="2017-08" db="EMBL/GenBank/DDBJ databases">
        <title>The Vibrio qinghaiensis sp.-Q67 is a luminous bacteria isolated firstly from Qinghai lake, Qinghai province, China, which has been proved to be very sensitive to detect environmental and food pollutants. Therefore, complete genome analysis of V. qinghaiensis sp.-Q67 highlights the potential application of this strain on detection of hazards in the contaminated environments.</title>
        <authorList>
            <person name="Gong L."/>
        </authorList>
    </citation>
    <scope>NUCLEOTIDE SEQUENCE [LARGE SCALE GENOMIC DNA]</scope>
    <source>
        <strain evidence="2 3">Q67</strain>
    </source>
</reference>
<dbReference type="Proteomes" id="UP000215148">
    <property type="component" value="Chromosome 2"/>
</dbReference>
<dbReference type="KEGG" id="vqi:CCZ37_13705"/>
<feature type="chain" id="PRO_5013302115" evidence="1">
    <location>
        <begin position="20"/>
        <end position="765"/>
    </location>
</feature>
<proteinExistence type="predicted"/>
<evidence type="ECO:0000313" key="2">
    <source>
        <dbReference type="EMBL" id="ASU23651.1"/>
    </source>
</evidence>
<sequence length="765" mass="86729">MYKPLCSLLITCTPLLALASQSQPASITLHNQNQTVQIEPQNFAIDWQKNAQLTINQGQLTVNGQPQQVSQLQQDNQHHASWLLVPSQLKVEANLQQTLKLSITASAESKISRAKPLTVQWFELPEQQSKTLILPFSEGMRVPTDNPQWVNYLTSEHSASNTTQDLKMPFWSVEASDEQYVSYQLNTATNNKLNFNAKQNKLDMQATHAFTVLNKDEPFEVEISIGNSPLDGAKRYRQWRKENGLSQTLEQKAQQNPAIKELIGASHVYLFGRDLLSEQDVSDFWALKAWYFEQPQWTASNEALKELKPLIKGKDFLSRYHKRLLIEEVNNGLNSWIKESPSNNEAGIASQYQAAQARKAWLAEQKLPFLRDASTWGQGLSTSMIDALSSAGLQHLWLGLDNWMPAFYQPQVVDQAKQAGYLVGVYDSYNTAIEKGINDGWLTAQLPDSMREQCAIENADGKQQKGFRGNGFYLNPACQLGFAQQRIEAILKYGRFNSLFLDVDGTGMAREDYSYQEGQGMKESAMLEAFNQRMRWIANEQNVVLGSEDGNSLTAQGLAFAHGLETVGFGWTDPDMKTNRQSPYFLGAWFPDNKPDFFFKPAQVKEPYKTLLFAPQYRIPLYQAVFHDEVISSHHWHSDSVKFSNVQAERDLIAMLYNTPAMIHLSRDEATPNSARVNALRRYQQGFTPIHEVVWNQPLVDFKWLDEQGMVQQTTFGDGSKITANFSTQPYKKEDKEIVPALTIQAELSNGQNIIWPSDTLKTEK</sequence>
<gene>
    <name evidence="2" type="ORF">CCZ37_13705</name>
</gene>
<protein>
    <submittedName>
        <fullName evidence="2">Glycosyl hydrolase</fullName>
    </submittedName>
</protein>
<evidence type="ECO:0000256" key="1">
    <source>
        <dbReference type="SAM" id="SignalP"/>
    </source>
</evidence>
<dbReference type="AlphaFoldDB" id="A0A223N195"/>
<accession>A0A223N195</accession>
<dbReference type="InterPro" id="IPR021459">
    <property type="entry name" value="GH101-related"/>
</dbReference>